<feature type="non-terminal residue" evidence="8">
    <location>
        <position position="132"/>
    </location>
</feature>
<dbReference type="Pfam" id="PF02878">
    <property type="entry name" value="PGM_PMM_I"/>
    <property type="match status" value="1"/>
</dbReference>
<keyword evidence="3" id="KW-0597">Phosphoprotein</keyword>
<keyword evidence="4" id="KW-0479">Metal-binding</keyword>
<evidence type="ECO:0000256" key="3">
    <source>
        <dbReference type="ARBA" id="ARBA00022553"/>
    </source>
</evidence>
<evidence type="ECO:0000313" key="8">
    <source>
        <dbReference type="EMBL" id="GAG39594.1"/>
    </source>
</evidence>
<protein>
    <recommendedName>
        <fullName evidence="7">Alpha-D-phosphohexomutase alpha/beta/alpha domain-containing protein</fullName>
    </recommendedName>
</protein>
<keyword evidence="5" id="KW-0460">Magnesium</keyword>
<evidence type="ECO:0000256" key="6">
    <source>
        <dbReference type="ARBA" id="ARBA00023235"/>
    </source>
</evidence>
<dbReference type="SUPFAM" id="SSF53738">
    <property type="entry name" value="Phosphoglucomutase, first 3 domains"/>
    <property type="match status" value="1"/>
</dbReference>
<dbReference type="Gene3D" id="3.40.120.10">
    <property type="entry name" value="Alpha-D-Glucose-1,6-Bisphosphate, subunit A, domain 3"/>
    <property type="match status" value="1"/>
</dbReference>
<gene>
    <name evidence="8" type="ORF">S01H1_63954</name>
</gene>
<sequence length="132" mass="14882">MKPHIFREYDIRGIFPQELNEETTHQLGLAIGTYYHNKGAERISVGHDCRLSSPDLSKWLIESLMESGIDLIDVGMVPTPLLYFSIHQLDMDGGVQITGSHNPPEFNGFKICLGEMSVHGKEIQKIREISES</sequence>
<organism evidence="8">
    <name type="scientific">marine sediment metagenome</name>
    <dbReference type="NCBI Taxonomy" id="412755"/>
    <lineage>
        <taxon>unclassified sequences</taxon>
        <taxon>metagenomes</taxon>
        <taxon>ecological metagenomes</taxon>
    </lineage>
</organism>
<comment type="similarity">
    <text evidence="2">Belongs to the phosphohexose mutase family.</text>
</comment>
<dbReference type="PROSITE" id="PS00710">
    <property type="entry name" value="PGM_PMM"/>
    <property type="match status" value="1"/>
</dbReference>
<dbReference type="InterPro" id="IPR016055">
    <property type="entry name" value="A-D-PHexomutase_a/b/a-I/II/III"/>
</dbReference>
<evidence type="ECO:0000256" key="4">
    <source>
        <dbReference type="ARBA" id="ARBA00022723"/>
    </source>
</evidence>
<evidence type="ECO:0000256" key="5">
    <source>
        <dbReference type="ARBA" id="ARBA00022842"/>
    </source>
</evidence>
<dbReference type="PANTHER" id="PTHR43771:SF2">
    <property type="entry name" value="PHOSPHOMANNOMUTASE_PHOSPHOGLUCOMUTASE"/>
    <property type="match status" value="1"/>
</dbReference>
<dbReference type="GO" id="GO:0000287">
    <property type="term" value="F:magnesium ion binding"/>
    <property type="evidence" value="ECO:0007669"/>
    <property type="project" value="InterPro"/>
</dbReference>
<feature type="domain" description="Alpha-D-phosphohexomutase alpha/beta/alpha" evidence="7">
    <location>
        <begin position="5"/>
        <end position="130"/>
    </location>
</feature>
<evidence type="ECO:0000259" key="7">
    <source>
        <dbReference type="Pfam" id="PF02878"/>
    </source>
</evidence>
<dbReference type="GO" id="GO:0016868">
    <property type="term" value="F:intramolecular phosphotransferase activity"/>
    <property type="evidence" value="ECO:0007669"/>
    <property type="project" value="InterPro"/>
</dbReference>
<evidence type="ECO:0000256" key="1">
    <source>
        <dbReference type="ARBA" id="ARBA00001946"/>
    </source>
</evidence>
<name>X0X8R9_9ZZZZ</name>
<dbReference type="InterPro" id="IPR016066">
    <property type="entry name" value="A-D-PHexomutase_CS"/>
</dbReference>
<dbReference type="InterPro" id="IPR005844">
    <property type="entry name" value="A-D-PHexomutase_a/b/a-I"/>
</dbReference>
<proteinExistence type="inferred from homology"/>
<comment type="caution">
    <text evidence="8">The sequence shown here is derived from an EMBL/GenBank/DDBJ whole genome shotgun (WGS) entry which is preliminary data.</text>
</comment>
<accession>X0X8R9</accession>
<reference evidence="8" key="1">
    <citation type="journal article" date="2014" name="Front. Microbiol.">
        <title>High frequency of phylogenetically diverse reductive dehalogenase-homologous genes in deep subseafloor sedimentary metagenomes.</title>
        <authorList>
            <person name="Kawai M."/>
            <person name="Futagami T."/>
            <person name="Toyoda A."/>
            <person name="Takaki Y."/>
            <person name="Nishi S."/>
            <person name="Hori S."/>
            <person name="Arai W."/>
            <person name="Tsubouchi T."/>
            <person name="Morono Y."/>
            <person name="Uchiyama I."/>
            <person name="Ito T."/>
            <person name="Fujiyama A."/>
            <person name="Inagaki F."/>
            <person name="Takami H."/>
        </authorList>
    </citation>
    <scope>NUCLEOTIDE SEQUENCE</scope>
    <source>
        <strain evidence="8">Expedition CK06-06</strain>
    </source>
</reference>
<dbReference type="AlphaFoldDB" id="X0X8R9"/>
<evidence type="ECO:0000256" key="2">
    <source>
        <dbReference type="ARBA" id="ARBA00010231"/>
    </source>
</evidence>
<dbReference type="GO" id="GO:0005975">
    <property type="term" value="P:carbohydrate metabolic process"/>
    <property type="evidence" value="ECO:0007669"/>
    <property type="project" value="InterPro"/>
</dbReference>
<dbReference type="PANTHER" id="PTHR43771">
    <property type="entry name" value="PHOSPHOMANNOMUTASE"/>
    <property type="match status" value="1"/>
</dbReference>
<keyword evidence="6" id="KW-0413">Isomerase</keyword>
<dbReference type="EMBL" id="BARS01042117">
    <property type="protein sequence ID" value="GAG39594.1"/>
    <property type="molecule type" value="Genomic_DNA"/>
</dbReference>
<comment type="cofactor">
    <cofactor evidence="1">
        <name>Mg(2+)</name>
        <dbReference type="ChEBI" id="CHEBI:18420"/>
    </cofactor>
</comment>